<protein>
    <submittedName>
        <fullName evidence="4">Uncharacterized protein</fullName>
    </submittedName>
</protein>
<dbReference type="AlphaFoldDB" id="A0AAQ4DTB4"/>
<dbReference type="PANTHER" id="PTHR24369">
    <property type="entry name" value="ANTIGEN BSP, PUTATIVE-RELATED"/>
    <property type="match status" value="1"/>
</dbReference>
<evidence type="ECO:0000313" key="4">
    <source>
        <dbReference type="EMBL" id="KAK8765704.1"/>
    </source>
</evidence>
<dbReference type="GO" id="GO:0005886">
    <property type="term" value="C:plasma membrane"/>
    <property type="evidence" value="ECO:0007669"/>
    <property type="project" value="TreeGrafter"/>
</dbReference>
<dbReference type="SUPFAM" id="SSF52058">
    <property type="entry name" value="L domain-like"/>
    <property type="match status" value="1"/>
</dbReference>
<gene>
    <name evidence="4" type="ORF">V5799_031686</name>
</gene>
<dbReference type="Proteomes" id="UP001321473">
    <property type="component" value="Unassembled WGS sequence"/>
</dbReference>
<reference evidence="4 5" key="1">
    <citation type="journal article" date="2023" name="Arcadia Sci">
        <title>De novo assembly of a long-read Amblyomma americanum tick genome.</title>
        <authorList>
            <person name="Chou S."/>
            <person name="Poskanzer K.E."/>
            <person name="Rollins M."/>
            <person name="Thuy-Boun P.S."/>
        </authorList>
    </citation>
    <scope>NUCLEOTIDE SEQUENCE [LARGE SCALE GENOMIC DNA]</scope>
    <source>
        <strain evidence="4">F_SG_1</strain>
        <tissue evidence="4">Salivary glands</tissue>
    </source>
</reference>
<sequence length="176" mass="19624">MHYVNLSHGFNQLPKSLKRVRVTNSTISGVDSDWLQSLENIEALLVENSNLNTFERTMLPRPAPKLESLTLRNANLTSLPADLTADAPLLTVLNLQQNNITHFDHDSFAPLLTQHPNVTAHLEGNPLECDCHARFLNQIPDNWTTPPCNSPERLRGRYVKNIGISQLICDTASGAH</sequence>
<evidence type="ECO:0000256" key="2">
    <source>
        <dbReference type="ARBA" id="ARBA00022729"/>
    </source>
</evidence>
<dbReference type="InterPro" id="IPR050541">
    <property type="entry name" value="LRR_TM_domain-containing"/>
</dbReference>
<accession>A0AAQ4DTB4</accession>
<evidence type="ECO:0000313" key="5">
    <source>
        <dbReference type="Proteomes" id="UP001321473"/>
    </source>
</evidence>
<evidence type="ECO:0000256" key="3">
    <source>
        <dbReference type="ARBA" id="ARBA00022737"/>
    </source>
</evidence>
<dbReference type="Pfam" id="PF13855">
    <property type="entry name" value="LRR_8"/>
    <property type="match status" value="1"/>
</dbReference>
<keyword evidence="3" id="KW-0677">Repeat</keyword>
<dbReference type="PROSITE" id="PS51450">
    <property type="entry name" value="LRR"/>
    <property type="match status" value="1"/>
</dbReference>
<evidence type="ECO:0000256" key="1">
    <source>
        <dbReference type="ARBA" id="ARBA00022614"/>
    </source>
</evidence>
<dbReference type="EMBL" id="JARKHS020027090">
    <property type="protein sequence ID" value="KAK8765704.1"/>
    <property type="molecule type" value="Genomic_DNA"/>
</dbReference>
<dbReference type="InterPro" id="IPR032675">
    <property type="entry name" value="LRR_dom_sf"/>
</dbReference>
<dbReference type="Gene3D" id="3.80.10.10">
    <property type="entry name" value="Ribonuclease Inhibitor"/>
    <property type="match status" value="1"/>
</dbReference>
<keyword evidence="1" id="KW-0433">Leucine-rich repeat</keyword>
<comment type="caution">
    <text evidence="4">The sequence shown here is derived from an EMBL/GenBank/DDBJ whole genome shotgun (WGS) entry which is preliminary data.</text>
</comment>
<dbReference type="InterPro" id="IPR001611">
    <property type="entry name" value="Leu-rich_rpt"/>
</dbReference>
<dbReference type="PANTHER" id="PTHR24369:SF210">
    <property type="entry name" value="CHAOPTIN-RELATED"/>
    <property type="match status" value="1"/>
</dbReference>
<name>A0AAQ4DTB4_AMBAM</name>
<keyword evidence="5" id="KW-1185">Reference proteome</keyword>
<proteinExistence type="predicted"/>
<organism evidence="4 5">
    <name type="scientific">Amblyomma americanum</name>
    <name type="common">Lone star tick</name>
    <dbReference type="NCBI Taxonomy" id="6943"/>
    <lineage>
        <taxon>Eukaryota</taxon>
        <taxon>Metazoa</taxon>
        <taxon>Ecdysozoa</taxon>
        <taxon>Arthropoda</taxon>
        <taxon>Chelicerata</taxon>
        <taxon>Arachnida</taxon>
        <taxon>Acari</taxon>
        <taxon>Parasitiformes</taxon>
        <taxon>Ixodida</taxon>
        <taxon>Ixodoidea</taxon>
        <taxon>Ixodidae</taxon>
        <taxon>Amblyomminae</taxon>
        <taxon>Amblyomma</taxon>
    </lineage>
</organism>
<keyword evidence="2" id="KW-0732">Signal</keyword>